<dbReference type="EMBL" id="ADTV01000064">
    <property type="protein sequence ID" value="EFG83106.1"/>
    <property type="molecule type" value="Genomic_DNA"/>
</dbReference>
<organism evidence="1 2">
    <name type="scientific">Novacetimonas hansenii ATCC 23769</name>
    <dbReference type="NCBI Taxonomy" id="714995"/>
    <lineage>
        <taxon>Bacteria</taxon>
        <taxon>Pseudomonadati</taxon>
        <taxon>Pseudomonadota</taxon>
        <taxon>Alphaproteobacteria</taxon>
        <taxon>Acetobacterales</taxon>
        <taxon>Acetobacteraceae</taxon>
        <taxon>Novacetimonas</taxon>
    </lineage>
</organism>
<evidence type="ECO:0000313" key="2">
    <source>
        <dbReference type="Proteomes" id="UP000006468"/>
    </source>
</evidence>
<accession>D5QIW1</accession>
<protein>
    <submittedName>
        <fullName evidence="1">Uncharacterized protein</fullName>
    </submittedName>
</protein>
<gene>
    <name evidence="1" type="ORF">GXY_15462</name>
</gene>
<dbReference type="AlphaFoldDB" id="D5QIW1"/>
<dbReference type="HOGENOM" id="CLU_3062568_0_0_5"/>
<reference evidence="1 2" key="1">
    <citation type="journal article" date="2010" name="J. Bacteriol.">
        <title>Genome sequence of a cellulose-producing bacterium, Gluconacetobacter hansenii ATCC 23769.</title>
        <authorList>
            <person name="Iyer P.R."/>
            <person name="Geib S.M."/>
            <person name="Catchmark J."/>
            <person name="Kao T.H."/>
            <person name="Tien M."/>
        </authorList>
    </citation>
    <scope>NUCLEOTIDE SEQUENCE [LARGE SCALE GENOMIC DNA]</scope>
    <source>
        <strain evidence="1 2">ATCC 23769</strain>
    </source>
</reference>
<dbReference type="Proteomes" id="UP000006468">
    <property type="component" value="Chromosome"/>
</dbReference>
<evidence type="ECO:0000313" key="1">
    <source>
        <dbReference type="EMBL" id="EFG83106.1"/>
    </source>
</evidence>
<proteinExistence type="predicted"/>
<sequence>MRAPGVGMGVGVGVGGAAGVAGWDAADAPDGKGGRVMAAQFYAGCPRGMQKTI</sequence>
<comment type="caution">
    <text evidence="1">The sequence shown here is derived from an EMBL/GenBank/DDBJ whole genome shotgun (WGS) entry which is preliminary data.</text>
</comment>
<name>D5QIW1_NOVHA</name>